<feature type="compositionally biased region" description="Low complexity" evidence="1">
    <location>
        <begin position="24"/>
        <end position="46"/>
    </location>
</feature>
<keyword evidence="3" id="KW-1185">Reference proteome</keyword>
<protein>
    <submittedName>
        <fullName evidence="2">Uncharacterized protein</fullName>
    </submittedName>
</protein>
<evidence type="ECO:0000313" key="3">
    <source>
        <dbReference type="Proteomes" id="UP000663193"/>
    </source>
</evidence>
<feature type="non-terminal residue" evidence="2">
    <location>
        <position position="95"/>
    </location>
</feature>
<dbReference type="Proteomes" id="UP000663193">
    <property type="component" value="Chromosome 14"/>
</dbReference>
<evidence type="ECO:0000256" key="1">
    <source>
        <dbReference type="SAM" id="MobiDB-lite"/>
    </source>
</evidence>
<gene>
    <name evidence="2" type="ORF">JI435_141360</name>
</gene>
<dbReference type="AlphaFoldDB" id="A0A7U2FD66"/>
<sequence length="95" mass="10241">STNTVAAMRRPPRRRARHQEQVPAASTTSRQSSTKKSASSATTNRSPTRASLVHHTPHDGPQHSAGAPSCPCNAPGYPTKPCPPRRNKLPLSQRL</sequence>
<reference evidence="3" key="1">
    <citation type="journal article" date="2021" name="BMC Genomics">
        <title>Chromosome-level genome assembly and manually-curated proteome of model necrotroph Parastagonospora nodorum Sn15 reveals a genome-wide trove of candidate effector homologs, and redundancy of virulence-related functions within an accessory chromosome.</title>
        <authorList>
            <person name="Bertazzoni S."/>
            <person name="Jones D.A.B."/>
            <person name="Phan H.T."/>
            <person name="Tan K.-C."/>
            <person name="Hane J.K."/>
        </authorList>
    </citation>
    <scope>NUCLEOTIDE SEQUENCE [LARGE SCALE GENOMIC DNA]</scope>
    <source>
        <strain evidence="3">SN15 / ATCC MYA-4574 / FGSC 10173)</strain>
    </source>
</reference>
<feature type="region of interest" description="Disordered" evidence="1">
    <location>
        <begin position="1"/>
        <end position="95"/>
    </location>
</feature>
<organism evidence="2 3">
    <name type="scientific">Phaeosphaeria nodorum (strain SN15 / ATCC MYA-4574 / FGSC 10173)</name>
    <name type="common">Glume blotch fungus</name>
    <name type="synonym">Parastagonospora nodorum</name>
    <dbReference type="NCBI Taxonomy" id="321614"/>
    <lineage>
        <taxon>Eukaryota</taxon>
        <taxon>Fungi</taxon>
        <taxon>Dikarya</taxon>
        <taxon>Ascomycota</taxon>
        <taxon>Pezizomycotina</taxon>
        <taxon>Dothideomycetes</taxon>
        <taxon>Pleosporomycetidae</taxon>
        <taxon>Pleosporales</taxon>
        <taxon>Pleosporineae</taxon>
        <taxon>Phaeosphaeriaceae</taxon>
        <taxon>Parastagonospora</taxon>
    </lineage>
</organism>
<proteinExistence type="predicted"/>
<accession>A0A7U2FD66</accession>
<evidence type="ECO:0000313" key="2">
    <source>
        <dbReference type="EMBL" id="QRD03098.1"/>
    </source>
</evidence>
<dbReference type="VEuPathDB" id="FungiDB:JI435_141360"/>
<dbReference type="EMBL" id="CP069036">
    <property type="protein sequence ID" value="QRD03098.1"/>
    <property type="molecule type" value="Genomic_DNA"/>
</dbReference>
<name>A0A7U2FD66_PHANO</name>